<dbReference type="EMBL" id="JACVVK020000042">
    <property type="protein sequence ID" value="KAK7499665.1"/>
    <property type="molecule type" value="Genomic_DNA"/>
</dbReference>
<comment type="caution">
    <text evidence="1">The sequence shown here is derived from an EMBL/GenBank/DDBJ whole genome shotgun (WGS) entry which is preliminary data.</text>
</comment>
<name>A0ABD0LJT9_9CAEN</name>
<evidence type="ECO:0000313" key="1">
    <source>
        <dbReference type="EMBL" id="KAK7499665.1"/>
    </source>
</evidence>
<gene>
    <name evidence="1" type="ORF">BaRGS_00009006</name>
</gene>
<reference evidence="1 2" key="1">
    <citation type="journal article" date="2023" name="Sci. Data">
        <title>Genome assembly of the Korean intertidal mud-creeper Batillaria attramentaria.</title>
        <authorList>
            <person name="Patra A.K."/>
            <person name="Ho P.T."/>
            <person name="Jun S."/>
            <person name="Lee S.J."/>
            <person name="Kim Y."/>
            <person name="Won Y.J."/>
        </authorList>
    </citation>
    <scope>NUCLEOTIDE SEQUENCE [LARGE SCALE GENOMIC DNA]</scope>
    <source>
        <strain evidence="1">Wonlab-2016</strain>
    </source>
</reference>
<organism evidence="1 2">
    <name type="scientific">Batillaria attramentaria</name>
    <dbReference type="NCBI Taxonomy" id="370345"/>
    <lineage>
        <taxon>Eukaryota</taxon>
        <taxon>Metazoa</taxon>
        <taxon>Spiralia</taxon>
        <taxon>Lophotrochozoa</taxon>
        <taxon>Mollusca</taxon>
        <taxon>Gastropoda</taxon>
        <taxon>Caenogastropoda</taxon>
        <taxon>Sorbeoconcha</taxon>
        <taxon>Cerithioidea</taxon>
        <taxon>Batillariidae</taxon>
        <taxon>Batillaria</taxon>
    </lineage>
</organism>
<protein>
    <submittedName>
        <fullName evidence="1">Uncharacterized protein</fullName>
    </submittedName>
</protein>
<feature type="non-terminal residue" evidence="1">
    <location>
        <position position="117"/>
    </location>
</feature>
<proteinExistence type="predicted"/>
<keyword evidence="2" id="KW-1185">Reference proteome</keyword>
<evidence type="ECO:0000313" key="2">
    <source>
        <dbReference type="Proteomes" id="UP001519460"/>
    </source>
</evidence>
<accession>A0ABD0LJT9</accession>
<sequence>RTCFGDLIRIIEDLCCSCEPLAVSTGLWRSWCYRQFKEGNDGSRGQSHTNDHKREVWKAMVYSDKLMNSLRKSECISDLVELNAIGKCIQVQLVCALTATFLRSNPKPVDSDVEFIY</sequence>
<feature type="non-terminal residue" evidence="1">
    <location>
        <position position="1"/>
    </location>
</feature>
<dbReference type="Proteomes" id="UP001519460">
    <property type="component" value="Unassembled WGS sequence"/>
</dbReference>
<dbReference type="AlphaFoldDB" id="A0ABD0LJT9"/>